<dbReference type="EMBL" id="GEDG01022790">
    <property type="protein sequence ID" value="JAP17227.1"/>
    <property type="molecule type" value="Transcribed_RNA"/>
</dbReference>
<sequence length="80" mass="9595">MSVVQYLNHSNRHRQVFNVPTWRREESIEPSEKSIKRIQKSDPKVWPNGNEVGEKYTISSHLFKSWWLELLLPLWVCIAF</sequence>
<name>A0A0V0HCQ0_SOLCH</name>
<protein>
    <submittedName>
        <fullName evidence="1">Putative ovule protein</fullName>
    </submittedName>
</protein>
<evidence type="ECO:0000313" key="1">
    <source>
        <dbReference type="EMBL" id="JAP17227.1"/>
    </source>
</evidence>
<reference evidence="1" key="1">
    <citation type="submission" date="2015-12" db="EMBL/GenBank/DDBJ databases">
        <title>Gene expression during late stages of embryo sac development: a critical building block for successful pollen-pistil interactions.</title>
        <authorList>
            <person name="Liu Y."/>
            <person name="Joly V."/>
            <person name="Sabar M."/>
            <person name="Matton D.P."/>
        </authorList>
    </citation>
    <scope>NUCLEOTIDE SEQUENCE</scope>
</reference>
<proteinExistence type="predicted"/>
<organism evidence="1">
    <name type="scientific">Solanum chacoense</name>
    <name type="common">Chaco potato</name>
    <dbReference type="NCBI Taxonomy" id="4108"/>
    <lineage>
        <taxon>Eukaryota</taxon>
        <taxon>Viridiplantae</taxon>
        <taxon>Streptophyta</taxon>
        <taxon>Embryophyta</taxon>
        <taxon>Tracheophyta</taxon>
        <taxon>Spermatophyta</taxon>
        <taxon>Magnoliopsida</taxon>
        <taxon>eudicotyledons</taxon>
        <taxon>Gunneridae</taxon>
        <taxon>Pentapetalae</taxon>
        <taxon>asterids</taxon>
        <taxon>lamiids</taxon>
        <taxon>Solanales</taxon>
        <taxon>Solanaceae</taxon>
        <taxon>Solanoideae</taxon>
        <taxon>Solaneae</taxon>
        <taxon>Solanum</taxon>
    </lineage>
</organism>
<accession>A0A0V0HCQ0</accession>
<dbReference type="AlphaFoldDB" id="A0A0V0HCQ0"/>